<dbReference type="eggNOG" id="KOG4412">
    <property type="taxonomic scope" value="Eukaryota"/>
</dbReference>
<dbReference type="SMR" id="A2E4W1"/>
<dbReference type="EMBL" id="DS113304">
    <property type="protein sequence ID" value="EAY12300.1"/>
    <property type="molecule type" value="Genomic_DNA"/>
</dbReference>
<dbReference type="InterPro" id="IPR036770">
    <property type="entry name" value="Ankyrin_rpt-contain_sf"/>
</dbReference>
<dbReference type="InParanoid" id="A2E4W1"/>
<dbReference type="VEuPathDB" id="TrichDB:TVAG_161060"/>
<evidence type="ECO:0000313" key="5">
    <source>
        <dbReference type="EMBL" id="EAY12300.1"/>
    </source>
</evidence>
<feature type="repeat" description="ANK" evidence="3">
    <location>
        <begin position="235"/>
        <end position="267"/>
    </location>
</feature>
<feature type="coiled-coil region" evidence="4">
    <location>
        <begin position="104"/>
        <end position="145"/>
    </location>
</feature>
<dbReference type="AlphaFoldDB" id="A2E4W1"/>
<dbReference type="Gene3D" id="1.25.40.20">
    <property type="entry name" value="Ankyrin repeat-containing domain"/>
    <property type="match status" value="2"/>
</dbReference>
<evidence type="ECO:0000256" key="3">
    <source>
        <dbReference type="PROSITE-ProRule" id="PRU00023"/>
    </source>
</evidence>
<dbReference type="PROSITE" id="PS50297">
    <property type="entry name" value="ANK_REP_REGION"/>
    <property type="match status" value="4"/>
</dbReference>
<feature type="repeat" description="ANK" evidence="3">
    <location>
        <begin position="268"/>
        <end position="300"/>
    </location>
</feature>
<dbReference type="PROSITE" id="PS50088">
    <property type="entry name" value="ANK_REPEAT"/>
    <property type="match status" value="4"/>
</dbReference>
<feature type="repeat" description="ANK" evidence="3">
    <location>
        <begin position="202"/>
        <end position="234"/>
    </location>
</feature>
<reference evidence="5" key="2">
    <citation type="journal article" date="2007" name="Science">
        <title>Draft genome sequence of the sexually transmitted pathogen Trichomonas vaginalis.</title>
        <authorList>
            <person name="Carlton J.M."/>
            <person name="Hirt R.P."/>
            <person name="Silva J.C."/>
            <person name="Delcher A.L."/>
            <person name="Schatz M."/>
            <person name="Zhao Q."/>
            <person name="Wortman J.R."/>
            <person name="Bidwell S.L."/>
            <person name="Alsmark U.C.M."/>
            <person name="Besteiro S."/>
            <person name="Sicheritz-Ponten T."/>
            <person name="Noel C.J."/>
            <person name="Dacks J.B."/>
            <person name="Foster P.G."/>
            <person name="Simillion C."/>
            <person name="Van de Peer Y."/>
            <person name="Miranda-Saavedra D."/>
            <person name="Barton G.J."/>
            <person name="Westrop G.D."/>
            <person name="Mueller S."/>
            <person name="Dessi D."/>
            <person name="Fiori P.L."/>
            <person name="Ren Q."/>
            <person name="Paulsen I."/>
            <person name="Zhang H."/>
            <person name="Bastida-Corcuera F.D."/>
            <person name="Simoes-Barbosa A."/>
            <person name="Brown M.T."/>
            <person name="Hayes R.D."/>
            <person name="Mukherjee M."/>
            <person name="Okumura C.Y."/>
            <person name="Schneider R."/>
            <person name="Smith A.J."/>
            <person name="Vanacova S."/>
            <person name="Villalvazo M."/>
            <person name="Haas B.J."/>
            <person name="Pertea M."/>
            <person name="Feldblyum T.V."/>
            <person name="Utterback T.R."/>
            <person name="Shu C.L."/>
            <person name="Osoegawa K."/>
            <person name="de Jong P.J."/>
            <person name="Hrdy I."/>
            <person name="Horvathova L."/>
            <person name="Zubacova Z."/>
            <person name="Dolezal P."/>
            <person name="Malik S.B."/>
            <person name="Logsdon J.M. Jr."/>
            <person name="Henze K."/>
            <person name="Gupta A."/>
            <person name="Wang C.C."/>
            <person name="Dunne R.L."/>
            <person name="Upcroft J.A."/>
            <person name="Upcroft P."/>
            <person name="White O."/>
            <person name="Salzberg S.L."/>
            <person name="Tang P."/>
            <person name="Chiu C.-H."/>
            <person name="Lee Y.-S."/>
            <person name="Embley T.M."/>
            <person name="Coombs G.H."/>
            <person name="Mottram J.C."/>
            <person name="Tachezy J."/>
            <person name="Fraser-Liggett C.M."/>
            <person name="Johnson P.J."/>
        </authorList>
    </citation>
    <scope>NUCLEOTIDE SEQUENCE [LARGE SCALE GENOMIC DNA]</scope>
    <source>
        <strain evidence="5">G3</strain>
    </source>
</reference>
<evidence type="ECO:0000256" key="2">
    <source>
        <dbReference type="ARBA" id="ARBA00023043"/>
    </source>
</evidence>
<dbReference type="PANTHER" id="PTHR24188">
    <property type="entry name" value="ANKYRIN REPEAT PROTEIN"/>
    <property type="match status" value="1"/>
</dbReference>
<keyword evidence="6" id="KW-1185">Reference proteome</keyword>
<gene>
    <name evidence="5" type="ORF">TVAG_161060</name>
</gene>
<dbReference type="OrthoDB" id="5406014at2759"/>
<evidence type="ECO:0000256" key="4">
    <source>
        <dbReference type="SAM" id="Coils"/>
    </source>
</evidence>
<keyword evidence="2 3" id="KW-0040">ANK repeat</keyword>
<dbReference type="Pfam" id="PF12796">
    <property type="entry name" value="Ank_2"/>
    <property type="match status" value="1"/>
</dbReference>
<organism evidence="5 6">
    <name type="scientific">Trichomonas vaginalis (strain ATCC PRA-98 / G3)</name>
    <dbReference type="NCBI Taxonomy" id="412133"/>
    <lineage>
        <taxon>Eukaryota</taxon>
        <taxon>Metamonada</taxon>
        <taxon>Parabasalia</taxon>
        <taxon>Trichomonadida</taxon>
        <taxon>Trichomonadidae</taxon>
        <taxon>Trichomonas</taxon>
    </lineage>
</organism>
<dbReference type="RefSeq" id="XP_001324523.1">
    <property type="nucleotide sequence ID" value="XM_001324488.1"/>
</dbReference>
<dbReference type="PANTHER" id="PTHR24188:SF29">
    <property type="entry name" value="GH09064P"/>
    <property type="match status" value="1"/>
</dbReference>
<keyword evidence="4" id="KW-0175">Coiled coil</keyword>
<feature type="repeat" description="ANK" evidence="3">
    <location>
        <begin position="301"/>
        <end position="333"/>
    </location>
</feature>
<evidence type="ECO:0000256" key="1">
    <source>
        <dbReference type="ARBA" id="ARBA00022737"/>
    </source>
</evidence>
<dbReference type="Proteomes" id="UP000001542">
    <property type="component" value="Unassembled WGS sequence"/>
</dbReference>
<sequence>MSRGIILNFEYIGAHIKDYINDNKFFDTFEIEDIETIMKYANLTPSDFDTLLKQSSLIIEAHEIYSCIRYASVSIGNLEDAISTLKSIRKYMQMKPLDGIIDMLNQTGRIVSDLTDKIEKLQTNFNQVQQEKENIAKEVQTLKSSIKGNDLPKEFLSKISELKNSTHFNQIYKFFAEISEKGNQKMMLKAIEEGLYEKKAEFGEKVLHYASSYGNLRLVKCLIECGCDKDAKNNNGWTPLYNASFKGELAVVQYLISVGANKEAKSNIGFTPLIEAAQEGKLAVVQYLISVGANKEAKSNDGSTPLIRASENGKLEVIQYLISVGANKEAKDNDGKTALSYAKGEVREYLLSIK</sequence>
<evidence type="ECO:0000313" key="6">
    <source>
        <dbReference type="Proteomes" id="UP000001542"/>
    </source>
</evidence>
<dbReference type="InterPro" id="IPR002110">
    <property type="entry name" value="Ankyrin_rpt"/>
</dbReference>
<accession>A2E4W1</accession>
<dbReference type="Pfam" id="PF00023">
    <property type="entry name" value="Ank"/>
    <property type="match status" value="1"/>
</dbReference>
<dbReference type="SUPFAM" id="SSF48403">
    <property type="entry name" value="Ankyrin repeat"/>
    <property type="match status" value="1"/>
</dbReference>
<name>A2E4W1_TRIV3</name>
<keyword evidence="1" id="KW-0677">Repeat</keyword>
<protein>
    <submittedName>
        <fullName evidence="5">Ankyrin repeat protein, putative</fullName>
    </submittedName>
</protein>
<dbReference type="VEuPathDB" id="TrichDB:TVAGG3_0228040"/>
<dbReference type="STRING" id="5722.A2E4W1"/>
<dbReference type="KEGG" id="tva:4770262"/>
<dbReference type="SMART" id="SM00248">
    <property type="entry name" value="ANK"/>
    <property type="match status" value="4"/>
</dbReference>
<proteinExistence type="predicted"/>
<reference evidence="5" key="1">
    <citation type="submission" date="2006-10" db="EMBL/GenBank/DDBJ databases">
        <authorList>
            <person name="Amadeo P."/>
            <person name="Zhao Q."/>
            <person name="Wortman J."/>
            <person name="Fraser-Liggett C."/>
            <person name="Carlton J."/>
        </authorList>
    </citation>
    <scope>NUCLEOTIDE SEQUENCE</scope>
    <source>
        <strain evidence="5">G3</strain>
    </source>
</reference>